<evidence type="ECO:0000313" key="4">
    <source>
        <dbReference type="EMBL" id="SDP59021.1"/>
    </source>
</evidence>
<organism evidence="4 5">
    <name type="scientific">Selenomonas ruminantium</name>
    <dbReference type="NCBI Taxonomy" id="971"/>
    <lineage>
        <taxon>Bacteria</taxon>
        <taxon>Bacillati</taxon>
        <taxon>Bacillota</taxon>
        <taxon>Negativicutes</taxon>
        <taxon>Selenomonadales</taxon>
        <taxon>Selenomonadaceae</taxon>
        <taxon>Selenomonas</taxon>
    </lineage>
</organism>
<dbReference type="GO" id="GO:0016758">
    <property type="term" value="F:hexosyltransferase activity"/>
    <property type="evidence" value="ECO:0007669"/>
    <property type="project" value="InterPro"/>
</dbReference>
<proteinExistence type="predicted"/>
<evidence type="ECO:0000259" key="3">
    <source>
        <dbReference type="Pfam" id="PF04101"/>
    </source>
</evidence>
<dbReference type="AlphaFoldDB" id="A0A1H0TYQ3"/>
<protein>
    <submittedName>
        <fullName evidence="4">Glycosyltransferase family 28 C-terminal domain-containing protein</fullName>
    </submittedName>
</protein>
<dbReference type="InterPro" id="IPR007235">
    <property type="entry name" value="Glyco_trans_28_C"/>
</dbReference>
<keyword evidence="4" id="KW-0808">Transferase</keyword>
<reference evidence="4 5" key="1">
    <citation type="submission" date="2016-10" db="EMBL/GenBank/DDBJ databases">
        <authorList>
            <person name="de Groot N.N."/>
        </authorList>
    </citation>
    <scope>NUCLEOTIDE SEQUENCE [LARGE SCALE GENOMIC DNA]</scope>
    <source>
        <strain evidence="4 5">S137</strain>
    </source>
</reference>
<feature type="binding site" evidence="2">
    <location>
        <position position="277"/>
    </location>
    <ligand>
        <name>substrate</name>
    </ligand>
</feature>
<dbReference type="OrthoDB" id="9805604at2"/>
<dbReference type="EMBL" id="FNJQ01000027">
    <property type="protein sequence ID" value="SDP59021.1"/>
    <property type="molecule type" value="Genomic_DNA"/>
</dbReference>
<feature type="domain" description="Glycosyl transferase family 28 C-terminal" evidence="3">
    <location>
        <begin position="209"/>
        <end position="342"/>
    </location>
</feature>
<feature type="active site" description="Proton acceptor" evidence="1">
    <location>
        <position position="17"/>
    </location>
</feature>
<accession>A0A1H0TYQ3</accession>
<evidence type="ECO:0000256" key="2">
    <source>
        <dbReference type="PIRSR" id="PIRSR620023-2"/>
    </source>
</evidence>
<dbReference type="NCBIfam" id="TIGR03590">
    <property type="entry name" value="PseG"/>
    <property type="match status" value="1"/>
</dbReference>
<name>A0A1H0TYQ3_SELRU</name>
<evidence type="ECO:0000256" key="1">
    <source>
        <dbReference type="PIRSR" id="PIRSR620023-1"/>
    </source>
</evidence>
<dbReference type="InterPro" id="IPR020023">
    <property type="entry name" value="PseG"/>
</dbReference>
<evidence type="ECO:0000313" key="5">
    <source>
        <dbReference type="Proteomes" id="UP000182412"/>
    </source>
</evidence>
<dbReference type="RefSeq" id="WP_074573002.1">
    <property type="nucleotide sequence ID" value="NZ_FNJQ01000027.1"/>
</dbReference>
<dbReference type="Pfam" id="PF04101">
    <property type="entry name" value="Glyco_tran_28_C"/>
    <property type="match status" value="1"/>
</dbReference>
<dbReference type="Gene3D" id="3.40.50.11190">
    <property type="match status" value="1"/>
</dbReference>
<gene>
    <name evidence="4" type="ORF">SAMN05216366_12714</name>
</gene>
<dbReference type="SUPFAM" id="SSF53756">
    <property type="entry name" value="UDP-Glycosyltransferase/glycogen phosphorylase"/>
    <property type="match status" value="1"/>
</dbReference>
<dbReference type="Proteomes" id="UP000182412">
    <property type="component" value="Unassembled WGS sequence"/>
</dbReference>
<dbReference type="Gene3D" id="3.40.50.2000">
    <property type="entry name" value="Glycogen Phosphorylase B"/>
    <property type="match status" value="1"/>
</dbReference>
<sequence>MKIVIRVDSSVLIGSGHLMRCLTLAQRYSREGHEVIFVCRDLAGNIAGLVQQNRFVLEMLPKAEDSMNLSGYAKWLTVTQAQDAEDTIEVLKGLGKVDRLVVDSYALDIVWERLLRHHVGEIMVIDDLANREHDCDILLDQNFYLDIESRYQGLVPEHCQMLLGPEHALLREEFYRVKDAMRTCDGQIHNILVFYGGVDATDETTKAIKALISLKEAGELADVQVTAVVGASNGRKDNIAELCHIAGFTYLCQVSNMAELMAEADFMLGAGGSTTWERCFLQLPAIVTAIAENQFQICEDCAEVGLIYYLGHWDEVSQENISQAIREMSATSKRIAMQRKMSQLMG</sequence>
<feature type="binding site" evidence="2">
    <location>
        <position position="171"/>
    </location>
    <ligand>
        <name>substrate</name>
    </ligand>
</feature>